<protein>
    <submittedName>
        <fullName evidence="1">Uncharacterized protein</fullName>
    </submittedName>
</protein>
<name>A0ACB8UD68_9APHY</name>
<comment type="caution">
    <text evidence="1">The sequence shown here is derived from an EMBL/GenBank/DDBJ whole genome shotgun (WGS) entry which is preliminary data.</text>
</comment>
<proteinExistence type="predicted"/>
<gene>
    <name evidence="1" type="ORF">BDY19DRAFT_904008</name>
</gene>
<dbReference type="Proteomes" id="UP001055072">
    <property type="component" value="Unassembled WGS sequence"/>
</dbReference>
<dbReference type="EMBL" id="MU274904">
    <property type="protein sequence ID" value="KAI0092317.1"/>
    <property type="molecule type" value="Genomic_DNA"/>
</dbReference>
<evidence type="ECO:0000313" key="2">
    <source>
        <dbReference type="Proteomes" id="UP001055072"/>
    </source>
</evidence>
<accession>A0ACB8UD68</accession>
<reference evidence="1" key="1">
    <citation type="journal article" date="2021" name="Environ. Microbiol.">
        <title>Gene family expansions and transcriptome signatures uncover fungal adaptations to wood decay.</title>
        <authorList>
            <person name="Hage H."/>
            <person name="Miyauchi S."/>
            <person name="Viragh M."/>
            <person name="Drula E."/>
            <person name="Min B."/>
            <person name="Chaduli D."/>
            <person name="Navarro D."/>
            <person name="Favel A."/>
            <person name="Norest M."/>
            <person name="Lesage-Meessen L."/>
            <person name="Balint B."/>
            <person name="Merenyi Z."/>
            <person name="de Eugenio L."/>
            <person name="Morin E."/>
            <person name="Martinez A.T."/>
            <person name="Baldrian P."/>
            <person name="Stursova M."/>
            <person name="Martinez M.J."/>
            <person name="Novotny C."/>
            <person name="Magnuson J.K."/>
            <person name="Spatafora J.W."/>
            <person name="Maurice S."/>
            <person name="Pangilinan J."/>
            <person name="Andreopoulos W."/>
            <person name="LaButti K."/>
            <person name="Hundley H."/>
            <person name="Na H."/>
            <person name="Kuo A."/>
            <person name="Barry K."/>
            <person name="Lipzen A."/>
            <person name="Henrissat B."/>
            <person name="Riley R."/>
            <person name="Ahrendt S."/>
            <person name="Nagy L.G."/>
            <person name="Grigoriev I.V."/>
            <person name="Martin F."/>
            <person name="Rosso M.N."/>
        </authorList>
    </citation>
    <scope>NUCLEOTIDE SEQUENCE</scope>
    <source>
        <strain evidence="1">CBS 384.51</strain>
    </source>
</reference>
<keyword evidence="2" id="KW-1185">Reference proteome</keyword>
<evidence type="ECO:0000313" key="1">
    <source>
        <dbReference type="EMBL" id="KAI0092317.1"/>
    </source>
</evidence>
<sequence length="205" mass="23150">MYVDKFFLDDECLWLRTGRRCVTYNGTKSLKLCIRSRVPTNIYLLEGTLSSSPAQSKLENLVSIPIYNNVTRDPVEAFFEFTGCISTVLDAAGWGHAYCGDQLSSGKGRKGKDEIRESTLRKIQVHIYKSSGISDLAPRDRTRQDVFIITCNPTHNSRIHNKWNHRNNEERKVGPAGGERDNGDEREKATTKTGTQMQGPRIKSP</sequence>
<organism evidence="1 2">
    <name type="scientific">Irpex rosettiformis</name>
    <dbReference type="NCBI Taxonomy" id="378272"/>
    <lineage>
        <taxon>Eukaryota</taxon>
        <taxon>Fungi</taxon>
        <taxon>Dikarya</taxon>
        <taxon>Basidiomycota</taxon>
        <taxon>Agaricomycotina</taxon>
        <taxon>Agaricomycetes</taxon>
        <taxon>Polyporales</taxon>
        <taxon>Irpicaceae</taxon>
        <taxon>Irpex</taxon>
    </lineage>
</organism>